<dbReference type="Proteomes" id="UP000464186">
    <property type="component" value="Chromosome"/>
</dbReference>
<evidence type="ECO:0000256" key="1">
    <source>
        <dbReference type="ARBA" id="ARBA00004141"/>
    </source>
</evidence>
<dbReference type="EMBL" id="CP047898">
    <property type="protein sequence ID" value="QHK20835.1"/>
    <property type="molecule type" value="Genomic_DNA"/>
</dbReference>
<dbReference type="GO" id="GO:0031460">
    <property type="term" value="P:glycine betaine transport"/>
    <property type="evidence" value="ECO:0007669"/>
    <property type="project" value="TreeGrafter"/>
</dbReference>
<dbReference type="Gene3D" id="1.10.3720.10">
    <property type="entry name" value="MetI-like"/>
    <property type="match status" value="2"/>
</dbReference>
<sequence length="702" mass="74211">MSTLVRDRTTVQPTPAAVREPRRRPSRRTLLLAGAAVVWILGFLFLRGTSTLALPASELTDLHRSLNQFNAWVAANRADNPVFLYVFTPLRAAVDAVANLFITTFAASSTGLRLPEIGWLGTVGLLGWIAFAIGNARVALLTVAVFTFFGLQGLFLEATYTFALVLTAVLLTLLVGIPLGVLAGVYGRVAKVITPVLDFMQTLPTFVYLAPLALVFLIGPASAVIATVIYAAPPVIRLTAHGIRAIPENTREASDSLGTTGLQRLVTLQLPMARRTIVMGINQSTMAALSMVTIAALIAAPGLGQVVVRALQSLDVGTAVNAGLSIVLLAIVLDRVTTAASRRADPGAARNRRVSRRTRHILLGITLVLALAMVQFSRTMLWAAAFPKDLNIGPVIVQAVAAASQWMQTNMSLFTVSFREAVTIGILNPFQSLLTDTPFYILMTVIAIAAYALGGWKLAALTTACLGVIIYLGLWSDSMVTLAGTLVATIVVMVLGVVFGVAMGRSERVDRIMRPMLDAGQTMPAFVYLVPFLGLFGATRFTAIIAGIIYAAPVAIKITADGIAAISPTVVEAAVASGSTPWQVITKVQLPMARQTLALAANQGLIYVLAMVVVGALVGAGGLGYDVVAGFVQSALFGKGLAAGLAIVFLGILLDRMTQAAAATPVRKIPQPSPQQRNRITALRLAQGMEDPPHSPQQGDLR</sequence>
<dbReference type="PANTHER" id="PTHR47737">
    <property type="entry name" value="GLYCINE BETAINE/PROLINE BETAINE TRANSPORT SYSTEM PERMEASE PROTEIN PROW"/>
    <property type="match status" value="1"/>
</dbReference>
<feature type="transmembrane region" description="Helical" evidence="7">
    <location>
        <begin position="316"/>
        <end position="333"/>
    </location>
</feature>
<dbReference type="Pfam" id="PF00528">
    <property type="entry name" value="BPD_transp_1"/>
    <property type="match status" value="2"/>
</dbReference>
<organism evidence="10 11">
    <name type="scientific">Pseudarthrobacter psychrotolerans</name>
    <dbReference type="NCBI Taxonomy" id="2697569"/>
    <lineage>
        <taxon>Bacteria</taxon>
        <taxon>Bacillati</taxon>
        <taxon>Actinomycetota</taxon>
        <taxon>Actinomycetes</taxon>
        <taxon>Micrococcales</taxon>
        <taxon>Micrococcaceae</taxon>
        <taxon>Pseudarthrobacter</taxon>
    </lineage>
</organism>
<dbReference type="PANTHER" id="PTHR47737:SF1">
    <property type="entry name" value="GLYCINE BETAINE_PROLINE BETAINE TRANSPORT SYSTEM PERMEASE PROTEIN PROW"/>
    <property type="match status" value="1"/>
</dbReference>
<protein>
    <submittedName>
        <fullName evidence="10">ABC transporter permease subunit</fullName>
    </submittedName>
</protein>
<feature type="transmembrane region" description="Helical" evidence="7">
    <location>
        <begin position="482"/>
        <end position="504"/>
    </location>
</feature>
<feature type="transmembrane region" description="Helical" evidence="7">
    <location>
        <begin position="163"/>
        <end position="186"/>
    </location>
</feature>
<keyword evidence="6 7" id="KW-0472">Membrane</keyword>
<feature type="transmembrane region" description="Helical" evidence="7">
    <location>
        <begin position="458"/>
        <end position="476"/>
    </location>
</feature>
<comment type="similarity">
    <text evidence="7">Belongs to the binding-protein-dependent transport system permease family.</text>
</comment>
<dbReference type="FunFam" id="1.10.3720.10:FF:000001">
    <property type="entry name" value="Glycine betaine ABC transporter, permease"/>
    <property type="match status" value="1"/>
</dbReference>
<evidence type="ECO:0000256" key="2">
    <source>
        <dbReference type="ARBA" id="ARBA00022448"/>
    </source>
</evidence>
<keyword evidence="11" id="KW-1185">Reference proteome</keyword>
<comment type="subcellular location">
    <subcellularLocation>
        <location evidence="7">Cell membrane</location>
        <topology evidence="7">Multi-pass membrane protein</topology>
    </subcellularLocation>
    <subcellularLocation>
        <location evidence="1">Membrane</location>
        <topology evidence="1">Multi-pass membrane protein</topology>
    </subcellularLocation>
</comment>
<dbReference type="GO" id="GO:0015871">
    <property type="term" value="P:choline transport"/>
    <property type="evidence" value="ECO:0007669"/>
    <property type="project" value="TreeGrafter"/>
</dbReference>
<dbReference type="SUPFAM" id="SSF161098">
    <property type="entry name" value="MetI-like"/>
    <property type="match status" value="2"/>
</dbReference>
<evidence type="ECO:0000259" key="9">
    <source>
        <dbReference type="PROSITE" id="PS50928"/>
    </source>
</evidence>
<evidence type="ECO:0000256" key="4">
    <source>
        <dbReference type="ARBA" id="ARBA00022692"/>
    </source>
</evidence>
<evidence type="ECO:0000256" key="7">
    <source>
        <dbReference type="RuleBase" id="RU363032"/>
    </source>
</evidence>
<feature type="transmembrane region" description="Helical" evidence="7">
    <location>
        <begin position="206"/>
        <end position="232"/>
    </location>
</feature>
<keyword evidence="4 7" id="KW-0812">Transmembrane</keyword>
<evidence type="ECO:0000256" key="8">
    <source>
        <dbReference type="SAM" id="MobiDB-lite"/>
    </source>
</evidence>
<evidence type="ECO:0000313" key="10">
    <source>
        <dbReference type="EMBL" id="QHK20835.1"/>
    </source>
</evidence>
<dbReference type="CDD" id="cd06261">
    <property type="entry name" value="TM_PBP2"/>
    <property type="match status" value="2"/>
</dbReference>
<feature type="transmembrane region" description="Helical" evidence="7">
    <location>
        <begin position="139"/>
        <end position="156"/>
    </location>
</feature>
<dbReference type="GO" id="GO:0005275">
    <property type="term" value="F:amine transmembrane transporter activity"/>
    <property type="evidence" value="ECO:0007669"/>
    <property type="project" value="TreeGrafter"/>
</dbReference>
<name>A0A6P1NJL6_9MICC</name>
<proteinExistence type="inferred from homology"/>
<feature type="transmembrane region" description="Helical" evidence="7">
    <location>
        <begin position="563"/>
        <end position="585"/>
    </location>
</feature>
<dbReference type="InterPro" id="IPR000515">
    <property type="entry name" value="MetI-like"/>
</dbReference>
<feature type="transmembrane region" description="Helical" evidence="7">
    <location>
        <begin position="631"/>
        <end position="654"/>
    </location>
</feature>
<dbReference type="GO" id="GO:0015226">
    <property type="term" value="F:carnitine transmembrane transporter activity"/>
    <property type="evidence" value="ECO:0007669"/>
    <property type="project" value="TreeGrafter"/>
</dbReference>
<feature type="region of interest" description="Disordered" evidence="8">
    <location>
        <begin position="1"/>
        <end position="22"/>
    </location>
</feature>
<feature type="transmembrane region" description="Helical" evidence="7">
    <location>
        <begin position="284"/>
        <end position="304"/>
    </location>
</feature>
<feature type="transmembrane region" description="Helical" evidence="7">
    <location>
        <begin position="29"/>
        <end position="46"/>
    </location>
</feature>
<feature type="transmembrane region" description="Helical" evidence="7">
    <location>
        <begin position="605"/>
        <end position="625"/>
    </location>
</feature>
<reference evidence="10 11" key="1">
    <citation type="submission" date="2020-01" db="EMBL/GenBank/DDBJ databases">
        <title>Pseudarthrobacter psychrotolerans sp. nov., isolated from antarctic soil.</title>
        <authorList>
            <person name="Shin Y."/>
            <person name="Park W."/>
        </authorList>
    </citation>
    <scope>NUCLEOTIDE SEQUENCE [LARGE SCALE GENOMIC DNA]</scope>
    <source>
        <strain evidence="10 11">YJ56</strain>
    </source>
</reference>
<dbReference type="GO" id="GO:0043190">
    <property type="term" value="C:ATP-binding cassette (ABC) transporter complex"/>
    <property type="evidence" value="ECO:0007669"/>
    <property type="project" value="TreeGrafter"/>
</dbReference>
<gene>
    <name evidence="10" type="ORF">GU243_15170</name>
</gene>
<evidence type="ECO:0000256" key="5">
    <source>
        <dbReference type="ARBA" id="ARBA00022989"/>
    </source>
</evidence>
<feature type="transmembrane region" description="Helical" evidence="7">
    <location>
        <begin position="525"/>
        <end position="551"/>
    </location>
</feature>
<dbReference type="AlphaFoldDB" id="A0A6P1NJL6"/>
<dbReference type="PROSITE" id="PS50928">
    <property type="entry name" value="ABC_TM1"/>
    <property type="match status" value="2"/>
</dbReference>
<keyword evidence="2 7" id="KW-0813">Transport</keyword>
<feature type="transmembrane region" description="Helical" evidence="7">
    <location>
        <begin position="437"/>
        <end position="453"/>
    </location>
</feature>
<feature type="domain" description="ABC transmembrane type-1" evidence="9">
    <location>
        <begin position="158"/>
        <end position="337"/>
    </location>
</feature>
<dbReference type="KEGG" id="psey:GU243_15170"/>
<feature type="transmembrane region" description="Helical" evidence="7">
    <location>
        <begin position="361"/>
        <end position="385"/>
    </location>
</feature>
<feature type="domain" description="ABC transmembrane type-1" evidence="9">
    <location>
        <begin position="478"/>
        <end position="658"/>
    </location>
</feature>
<keyword evidence="3" id="KW-1003">Cell membrane</keyword>
<accession>A0A6P1NJL6</accession>
<keyword evidence="5 7" id="KW-1133">Transmembrane helix</keyword>
<dbReference type="InterPro" id="IPR035906">
    <property type="entry name" value="MetI-like_sf"/>
</dbReference>
<evidence type="ECO:0000256" key="3">
    <source>
        <dbReference type="ARBA" id="ARBA00022475"/>
    </source>
</evidence>
<evidence type="ECO:0000313" key="11">
    <source>
        <dbReference type="Proteomes" id="UP000464186"/>
    </source>
</evidence>
<evidence type="ECO:0000256" key="6">
    <source>
        <dbReference type="ARBA" id="ARBA00023136"/>
    </source>
</evidence>